<dbReference type="Pfam" id="PF00498">
    <property type="entry name" value="FHA"/>
    <property type="match status" value="1"/>
</dbReference>
<feature type="region of interest" description="Disordered" evidence="1">
    <location>
        <begin position="336"/>
        <end position="363"/>
    </location>
</feature>
<feature type="compositionally biased region" description="Polar residues" evidence="1">
    <location>
        <begin position="342"/>
        <end position="363"/>
    </location>
</feature>
<dbReference type="InterPro" id="IPR000253">
    <property type="entry name" value="FHA_dom"/>
</dbReference>
<gene>
    <name evidence="3" type="ORF">E4U43_000637</name>
</gene>
<dbReference type="AlphaFoldDB" id="A0A9P7N9G3"/>
<dbReference type="InterPro" id="IPR011009">
    <property type="entry name" value="Kinase-like_dom_sf"/>
</dbReference>
<dbReference type="SUPFAM" id="SSF56112">
    <property type="entry name" value="Protein kinase-like (PK-like)"/>
    <property type="match status" value="1"/>
</dbReference>
<evidence type="ECO:0000256" key="1">
    <source>
        <dbReference type="SAM" id="MobiDB-lite"/>
    </source>
</evidence>
<evidence type="ECO:0000313" key="3">
    <source>
        <dbReference type="EMBL" id="KAG6005010.1"/>
    </source>
</evidence>
<evidence type="ECO:0000259" key="2">
    <source>
        <dbReference type="PROSITE" id="PS50006"/>
    </source>
</evidence>
<dbReference type="OrthoDB" id="74764at2759"/>
<comment type="caution">
    <text evidence="3">The sequence shown here is derived from an EMBL/GenBank/DDBJ whole genome shotgun (WGS) entry which is preliminary data.</text>
</comment>
<proteinExistence type="predicted"/>
<dbReference type="SUPFAM" id="SSF49879">
    <property type="entry name" value="SMAD/FHA domain"/>
    <property type="match status" value="1"/>
</dbReference>
<feature type="domain" description="FHA" evidence="2">
    <location>
        <begin position="45"/>
        <end position="103"/>
    </location>
</feature>
<reference evidence="3" key="1">
    <citation type="journal article" date="2020" name="bioRxiv">
        <title>Whole genome comparisons of ergot fungi reveals the divergence and evolution of species within the genus Claviceps are the result of varying mechanisms driving genome evolution and host range expansion.</title>
        <authorList>
            <person name="Wyka S.A."/>
            <person name="Mondo S.J."/>
            <person name="Liu M."/>
            <person name="Dettman J."/>
            <person name="Nalam V."/>
            <person name="Broders K.D."/>
        </authorList>
    </citation>
    <scope>NUCLEOTIDE SEQUENCE</scope>
    <source>
        <strain evidence="3">CCC 602</strain>
    </source>
</reference>
<evidence type="ECO:0000313" key="4">
    <source>
        <dbReference type="Proteomes" id="UP000748025"/>
    </source>
</evidence>
<dbReference type="Gene3D" id="2.60.200.20">
    <property type="match status" value="1"/>
</dbReference>
<sequence length="363" mass="41073">MGGSTASAAPVQTHVAQPVARLEYICCRDDRVTKGMISLREEDIFKIGRDPASNDFAIKSDRESLVSRNHCEIYTVVYEPGINFIYVRDRKSFNGTYVNSMLVGKGPDLCSGFLLEDGDTIQILPYWKFILHQENSPPKVELSKIQLVESRFVIIADESYKKQTFCDNCDTTKEEQAEDDGWHSELSGTGHQTPAIDMWAVGIVTAIMLTASLETDGVIAKLCRSNQDVILHYLKCDIFRPDLKLSKNSKMFVWQCLQRSPQKRLSVLEAECHDWLCTPEEHLQFFKQLDRKVLCEWKIQTELSPMPLQLPSVLMSSMDVERDQNELFKSYLSYGPPPSPSTDGISASFSEPSFQNRDATSCA</sequence>
<protein>
    <recommendedName>
        <fullName evidence="2">FHA domain-containing protein</fullName>
    </recommendedName>
</protein>
<dbReference type="Proteomes" id="UP000748025">
    <property type="component" value="Unassembled WGS sequence"/>
</dbReference>
<name>A0A9P7N9G3_9HYPO</name>
<dbReference type="SMART" id="SM00240">
    <property type="entry name" value="FHA"/>
    <property type="match status" value="1"/>
</dbReference>
<dbReference type="PROSITE" id="PS50006">
    <property type="entry name" value="FHA_DOMAIN"/>
    <property type="match status" value="1"/>
</dbReference>
<dbReference type="Gene3D" id="1.10.510.10">
    <property type="entry name" value="Transferase(Phosphotransferase) domain 1"/>
    <property type="match status" value="1"/>
</dbReference>
<keyword evidence="4" id="KW-1185">Reference proteome</keyword>
<dbReference type="InterPro" id="IPR008984">
    <property type="entry name" value="SMAD_FHA_dom_sf"/>
</dbReference>
<accession>A0A9P7N9G3</accession>
<organism evidence="3 4">
    <name type="scientific">Claviceps pusilla</name>
    <dbReference type="NCBI Taxonomy" id="123648"/>
    <lineage>
        <taxon>Eukaryota</taxon>
        <taxon>Fungi</taxon>
        <taxon>Dikarya</taxon>
        <taxon>Ascomycota</taxon>
        <taxon>Pezizomycotina</taxon>
        <taxon>Sordariomycetes</taxon>
        <taxon>Hypocreomycetidae</taxon>
        <taxon>Hypocreales</taxon>
        <taxon>Clavicipitaceae</taxon>
        <taxon>Claviceps</taxon>
    </lineage>
</organism>
<dbReference type="EMBL" id="SRPW01001197">
    <property type="protein sequence ID" value="KAG6005010.1"/>
    <property type="molecule type" value="Genomic_DNA"/>
</dbReference>